<protein>
    <submittedName>
        <fullName evidence="2">Uncharacterized protein</fullName>
    </submittedName>
</protein>
<dbReference type="EMBL" id="JAAMPA010000002">
    <property type="protein sequence ID" value="NIH68999.1"/>
    <property type="molecule type" value="Genomic_DNA"/>
</dbReference>
<dbReference type="Proteomes" id="UP000552836">
    <property type="component" value="Unassembled WGS sequence"/>
</dbReference>
<feature type="region of interest" description="Disordered" evidence="1">
    <location>
        <begin position="1"/>
        <end position="22"/>
    </location>
</feature>
<evidence type="ECO:0000256" key="1">
    <source>
        <dbReference type="SAM" id="MobiDB-lite"/>
    </source>
</evidence>
<evidence type="ECO:0000313" key="2">
    <source>
        <dbReference type="EMBL" id="NIH68999.1"/>
    </source>
</evidence>
<sequence length="33" mass="3402">MAVPLGEVLGDGAGARTPETTARRVEEVLTSFA</sequence>
<dbReference type="AlphaFoldDB" id="A0A846LZZ2"/>
<gene>
    <name evidence="2" type="ORF">FB380_003487</name>
</gene>
<comment type="caution">
    <text evidence="2">The sequence shown here is derived from an EMBL/GenBank/DDBJ whole genome shotgun (WGS) entry which is preliminary data.</text>
</comment>
<name>A0A846LZZ2_9ACTN</name>
<proteinExistence type="predicted"/>
<evidence type="ECO:0000313" key="3">
    <source>
        <dbReference type="Proteomes" id="UP000552836"/>
    </source>
</evidence>
<accession>A0A846LZZ2</accession>
<organism evidence="2 3">
    <name type="scientific">Modestobacter marinus</name>
    <dbReference type="NCBI Taxonomy" id="477641"/>
    <lineage>
        <taxon>Bacteria</taxon>
        <taxon>Bacillati</taxon>
        <taxon>Actinomycetota</taxon>
        <taxon>Actinomycetes</taxon>
        <taxon>Geodermatophilales</taxon>
        <taxon>Geodermatophilaceae</taxon>
        <taxon>Modestobacter</taxon>
    </lineage>
</organism>
<reference evidence="2 3" key="1">
    <citation type="submission" date="2020-02" db="EMBL/GenBank/DDBJ databases">
        <title>Sequencing the genomes of 1000 actinobacteria strains.</title>
        <authorList>
            <person name="Klenk H.-P."/>
        </authorList>
    </citation>
    <scope>NUCLEOTIDE SEQUENCE [LARGE SCALE GENOMIC DNA]</scope>
    <source>
        <strain evidence="2 3">DSM 45201</strain>
    </source>
</reference>